<dbReference type="PROSITE" id="PS50925">
    <property type="entry name" value="BLUF"/>
    <property type="match status" value="1"/>
</dbReference>
<dbReference type="Pfam" id="PF04940">
    <property type="entry name" value="BLUF"/>
    <property type="match status" value="1"/>
</dbReference>
<proteinExistence type="predicted"/>
<organism evidence="2 3">
    <name type="scientific">Agaribacter flavus</name>
    <dbReference type="NCBI Taxonomy" id="1902781"/>
    <lineage>
        <taxon>Bacteria</taxon>
        <taxon>Pseudomonadati</taxon>
        <taxon>Pseudomonadota</taxon>
        <taxon>Gammaproteobacteria</taxon>
        <taxon>Alteromonadales</taxon>
        <taxon>Alteromonadaceae</taxon>
        <taxon>Agaribacter</taxon>
    </lineage>
</organism>
<comment type="caution">
    <text evidence="2">The sequence shown here is derived from an EMBL/GenBank/DDBJ whole genome shotgun (WGS) entry which is preliminary data.</text>
</comment>
<dbReference type="InterPro" id="IPR007024">
    <property type="entry name" value="BLUF_domain"/>
</dbReference>
<accession>A0ABV7FRC6</accession>
<gene>
    <name evidence="2" type="ORF">ACFOHL_14830</name>
</gene>
<dbReference type="Gene3D" id="3.30.70.100">
    <property type="match status" value="1"/>
</dbReference>
<sequence>MLLIELVYVSRASIDFCDDELVNLLKVARAFNNKNGITGLLLFDGKSTFIQVLEGSRVTVNSLFSTIENDRRHENVEVLSKRLVFRRSFDQWAMDFKRIEEQDNRSLERLNGYINYLNSAQSELDNKKGVGIELLQHFKEKTNCA</sequence>
<dbReference type="Proteomes" id="UP001595478">
    <property type="component" value="Unassembled WGS sequence"/>
</dbReference>
<dbReference type="InterPro" id="IPR036046">
    <property type="entry name" value="Acylphosphatase-like_dom_sf"/>
</dbReference>
<dbReference type="SUPFAM" id="SSF54975">
    <property type="entry name" value="Acylphosphatase/BLUF domain-like"/>
    <property type="match status" value="1"/>
</dbReference>
<dbReference type="SMART" id="SM01034">
    <property type="entry name" value="BLUF"/>
    <property type="match status" value="1"/>
</dbReference>
<evidence type="ECO:0000313" key="2">
    <source>
        <dbReference type="EMBL" id="MFC3122897.1"/>
    </source>
</evidence>
<keyword evidence="3" id="KW-1185">Reference proteome</keyword>
<protein>
    <submittedName>
        <fullName evidence="2">BLUF domain-containing protein</fullName>
    </submittedName>
</protein>
<evidence type="ECO:0000259" key="1">
    <source>
        <dbReference type="PROSITE" id="PS50925"/>
    </source>
</evidence>
<name>A0ABV7FRC6_9ALTE</name>
<feature type="domain" description="BLUF" evidence="1">
    <location>
        <begin position="3"/>
        <end position="95"/>
    </location>
</feature>
<dbReference type="EMBL" id="JBHRSW010000039">
    <property type="protein sequence ID" value="MFC3122897.1"/>
    <property type="molecule type" value="Genomic_DNA"/>
</dbReference>
<evidence type="ECO:0000313" key="3">
    <source>
        <dbReference type="Proteomes" id="UP001595478"/>
    </source>
</evidence>
<reference evidence="3" key="1">
    <citation type="journal article" date="2019" name="Int. J. Syst. Evol. Microbiol.">
        <title>The Global Catalogue of Microorganisms (GCM) 10K type strain sequencing project: providing services to taxonomists for standard genome sequencing and annotation.</title>
        <authorList>
            <consortium name="The Broad Institute Genomics Platform"/>
            <consortium name="The Broad Institute Genome Sequencing Center for Infectious Disease"/>
            <person name="Wu L."/>
            <person name="Ma J."/>
        </authorList>
    </citation>
    <scope>NUCLEOTIDE SEQUENCE [LARGE SCALE GENOMIC DNA]</scope>
    <source>
        <strain evidence="3">KCTC 52473</strain>
    </source>
</reference>
<dbReference type="RefSeq" id="WP_376921024.1">
    <property type="nucleotide sequence ID" value="NZ_JBHRSW010000039.1"/>
</dbReference>